<dbReference type="STRING" id="260552.Mag101_01820"/>
<dbReference type="RefSeq" id="WP_077399966.1">
    <property type="nucleotide sequence ID" value="NZ_CP019650.1"/>
</dbReference>
<organism evidence="2 3">
    <name type="scientific">Microbulbifer agarilyticus</name>
    <dbReference type="NCBI Taxonomy" id="260552"/>
    <lineage>
        <taxon>Bacteria</taxon>
        <taxon>Pseudomonadati</taxon>
        <taxon>Pseudomonadota</taxon>
        <taxon>Gammaproteobacteria</taxon>
        <taxon>Cellvibrionales</taxon>
        <taxon>Microbulbiferaceae</taxon>
        <taxon>Microbulbifer</taxon>
    </lineage>
</organism>
<dbReference type="Gene3D" id="3.40.50.150">
    <property type="entry name" value="Vaccinia Virus protein VP39"/>
    <property type="match status" value="1"/>
</dbReference>
<accession>A0A1Q2M1E7</accession>
<dbReference type="Proteomes" id="UP000188219">
    <property type="component" value="Chromosome"/>
</dbReference>
<dbReference type="InterPro" id="IPR029063">
    <property type="entry name" value="SAM-dependent_MTases_sf"/>
</dbReference>
<dbReference type="CDD" id="cd02440">
    <property type="entry name" value="AdoMet_MTases"/>
    <property type="match status" value="1"/>
</dbReference>
<dbReference type="GO" id="GO:0032259">
    <property type="term" value="P:methylation"/>
    <property type="evidence" value="ECO:0007669"/>
    <property type="project" value="UniProtKB-KW"/>
</dbReference>
<evidence type="ECO:0000313" key="2">
    <source>
        <dbReference type="EMBL" id="AQQ66523.1"/>
    </source>
</evidence>
<evidence type="ECO:0000313" key="3">
    <source>
        <dbReference type="Proteomes" id="UP000188219"/>
    </source>
</evidence>
<dbReference type="SUPFAM" id="SSF53335">
    <property type="entry name" value="S-adenosyl-L-methionine-dependent methyltransferases"/>
    <property type="match status" value="1"/>
</dbReference>
<protein>
    <submittedName>
        <fullName evidence="2">SAM-dependent methyltransferase</fullName>
    </submittedName>
</protein>
<dbReference type="eggNOG" id="COG0500">
    <property type="taxonomic scope" value="Bacteria"/>
</dbReference>
<proteinExistence type="predicted"/>
<dbReference type="InterPro" id="IPR025714">
    <property type="entry name" value="Methyltranfer_dom"/>
</dbReference>
<dbReference type="AlphaFoldDB" id="A0A1Q2M1E7"/>
<dbReference type="GO" id="GO:0008168">
    <property type="term" value="F:methyltransferase activity"/>
    <property type="evidence" value="ECO:0007669"/>
    <property type="project" value="UniProtKB-KW"/>
</dbReference>
<dbReference type="Pfam" id="PF13847">
    <property type="entry name" value="Methyltransf_31"/>
    <property type="match status" value="1"/>
</dbReference>
<dbReference type="KEGG" id="maga:Mag101_01820"/>
<keyword evidence="2" id="KW-0808">Transferase</keyword>
<dbReference type="PANTHER" id="PTHR43861:SF1">
    <property type="entry name" value="TRANS-ACONITATE 2-METHYLTRANSFERASE"/>
    <property type="match status" value="1"/>
</dbReference>
<name>A0A1Q2M1E7_9GAMM</name>
<dbReference type="PANTHER" id="PTHR43861">
    <property type="entry name" value="TRANS-ACONITATE 2-METHYLTRANSFERASE-RELATED"/>
    <property type="match status" value="1"/>
</dbReference>
<dbReference type="EMBL" id="CP019650">
    <property type="protein sequence ID" value="AQQ66523.1"/>
    <property type="molecule type" value="Genomic_DNA"/>
</dbReference>
<feature type="domain" description="Methyltransferase" evidence="1">
    <location>
        <begin position="66"/>
        <end position="172"/>
    </location>
</feature>
<reference evidence="2" key="1">
    <citation type="submission" date="2017-02" db="EMBL/GenBank/DDBJ databases">
        <title>Genome of Microbulbifer agarilyticus GP101.</title>
        <authorList>
            <person name="Jung J."/>
            <person name="Bae S.S."/>
            <person name="Baek K."/>
        </authorList>
    </citation>
    <scope>NUCLEOTIDE SEQUENCE [LARGE SCALE GENOMIC DNA]</scope>
    <source>
        <strain evidence="2">GP101</strain>
    </source>
</reference>
<dbReference type="OrthoDB" id="8385759at2"/>
<keyword evidence="2" id="KW-0489">Methyltransferase</keyword>
<sequence>MATETKEALKDSTKKYTEQTLKSWNEAAAIHHQRNPDLAERVAEPGFNALEADFNRLVDAQELTGASVVQVCCNNGKDLLSIKNKGAGYCLGIDGSSKFIEQANSLVKSGDFSDMAFETHNVYEIPPHHYGRFDFAVITIGVLNWMPDLQGFIQTCSKLLKPGGRLLMEEIHPVLNMYAEGTPSHIAYSYFDREAQVSDDGLDYFTGEKYASEPHYNFQHTLGDIFSAAIASNLVLETFEEIAEDVGNCCGDLANIPHNPPLALTASWRKA</sequence>
<keyword evidence="3" id="KW-1185">Reference proteome</keyword>
<evidence type="ECO:0000259" key="1">
    <source>
        <dbReference type="Pfam" id="PF13847"/>
    </source>
</evidence>
<gene>
    <name evidence="2" type="ORF">Mag101_01820</name>
</gene>